<gene>
    <name evidence="3" type="ORF">FC31_GL000572</name>
    <name evidence="2" type="ORF">HMPREF0494_2143</name>
</gene>
<feature type="transmembrane region" description="Helical" evidence="1">
    <location>
        <begin position="201"/>
        <end position="218"/>
    </location>
</feature>
<reference evidence="3 5" key="2">
    <citation type="journal article" date="2015" name="Genome Announc.">
        <title>Expanding the biotechnology potential of lactobacilli through comparative genomics of 213 strains and associated genera.</title>
        <authorList>
            <person name="Sun Z."/>
            <person name="Harris H.M."/>
            <person name="McCann A."/>
            <person name="Guo C."/>
            <person name="Argimon S."/>
            <person name="Zhang W."/>
            <person name="Yang X."/>
            <person name="Jeffery I.B."/>
            <person name="Cooney J.C."/>
            <person name="Kagawa T.F."/>
            <person name="Liu W."/>
            <person name="Song Y."/>
            <person name="Salvetti E."/>
            <person name="Wrobel A."/>
            <person name="Rasinkangas P."/>
            <person name="Parkhill J."/>
            <person name="Rea M.C."/>
            <person name="O'Sullivan O."/>
            <person name="Ritari J."/>
            <person name="Douillard F.P."/>
            <person name="Paul Ross R."/>
            <person name="Yang R."/>
            <person name="Briner A.E."/>
            <person name="Felis G.E."/>
            <person name="de Vos W.M."/>
            <person name="Barrangou R."/>
            <person name="Klaenhammer T.R."/>
            <person name="Caufield P.W."/>
            <person name="Cui Y."/>
            <person name="Zhang H."/>
            <person name="O'Toole P.W."/>
        </authorList>
    </citation>
    <scope>NUCLEOTIDE SEQUENCE [LARGE SCALE GENOMIC DNA]</scope>
    <source>
        <strain evidence="3 5">DSM 16041</strain>
    </source>
</reference>
<feature type="transmembrane region" description="Helical" evidence="1">
    <location>
        <begin position="318"/>
        <end position="339"/>
    </location>
</feature>
<keyword evidence="5" id="KW-1185">Reference proteome</keyword>
<dbReference type="OrthoDB" id="2085113at2"/>
<feature type="transmembrane region" description="Helical" evidence="1">
    <location>
        <begin position="74"/>
        <end position="101"/>
    </location>
</feature>
<dbReference type="EMBL" id="AZDK01000018">
    <property type="protein sequence ID" value="KRK59552.1"/>
    <property type="molecule type" value="Genomic_DNA"/>
</dbReference>
<proteinExistence type="predicted"/>
<keyword evidence="1" id="KW-0472">Membrane</keyword>
<protein>
    <recommendedName>
        <fullName evidence="6">Polymerase</fullName>
    </recommendedName>
</protein>
<feature type="transmembrane region" description="Helical" evidence="1">
    <location>
        <begin position="346"/>
        <end position="366"/>
    </location>
</feature>
<evidence type="ECO:0000313" key="4">
    <source>
        <dbReference type="Proteomes" id="UP000003675"/>
    </source>
</evidence>
<keyword evidence="1" id="KW-0812">Transmembrane</keyword>
<evidence type="ECO:0000313" key="5">
    <source>
        <dbReference type="Proteomes" id="UP000051883"/>
    </source>
</evidence>
<dbReference type="eggNOG" id="ENOG5032W9S">
    <property type="taxonomic scope" value="Bacteria"/>
</dbReference>
<accession>C8P9Z9</accession>
<feature type="transmembrane region" description="Helical" evidence="1">
    <location>
        <begin position="15"/>
        <end position="31"/>
    </location>
</feature>
<feature type="transmembrane region" description="Helical" evidence="1">
    <location>
        <begin position="113"/>
        <end position="131"/>
    </location>
</feature>
<dbReference type="Proteomes" id="UP000003675">
    <property type="component" value="Unassembled WGS sequence"/>
</dbReference>
<dbReference type="HOGENOM" id="CLU_032630_1_0_9"/>
<feature type="transmembrane region" description="Helical" evidence="1">
    <location>
        <begin position="43"/>
        <end position="62"/>
    </location>
</feature>
<dbReference type="RefSeq" id="WP_007124422.1">
    <property type="nucleotide sequence ID" value="NZ_AZDK01000018.1"/>
</dbReference>
<dbReference type="AlphaFoldDB" id="C8P9Z9"/>
<keyword evidence="1" id="KW-1133">Transmembrane helix</keyword>
<sequence length="398" mass="45260">MGTLTFNQRVIVGKRLYYCTFVYAVVLSFLISSNFNPILSSKALHRFLYLAVLLLAVKIFGIDQVDRKEWLTKAAIYLLALISWRLAKNVDLLLYISLILAAKQVDFRQLVKLYFGTVGILLLGTVLISQANIIRDVVYIRDGFHRHSLGIIYPTDMAAYVFYLILAYYYLMFDSLTWRSFTIIALLDITVYWQTQARNSFILILFTIPVVWVAQRAYRGEKVSRAIASYYWMVAPLLAYGTLLLSWLYTSSNGLLRAVNKLLSNRLLLSNQAIDKYGITLFGQHLVEHGYGGIAGLKQFYNPQAKYFYLDSSYVRLAVIYGLIIGVLLVVFMTVIAYRSTLRHEFILAAVILLISIHCIVEQHLFDISYDPFLISLIAVSPINSNKAKVLGGISGDK</sequence>
<reference evidence="2 4" key="1">
    <citation type="submission" date="2009-09" db="EMBL/GenBank/DDBJ databases">
        <authorList>
            <person name="Qin X."/>
            <person name="Bachman B."/>
            <person name="Battles P."/>
            <person name="Bell A."/>
            <person name="Bess C."/>
            <person name="Bickham C."/>
            <person name="Chaboub L."/>
            <person name="Chen D."/>
            <person name="Coyle M."/>
            <person name="Deiros D.R."/>
            <person name="Dinh H."/>
            <person name="Forbes L."/>
            <person name="Fowler G."/>
            <person name="Francisco L."/>
            <person name="Fu Q."/>
            <person name="Gubbala S."/>
            <person name="Hale W."/>
            <person name="Han Y."/>
            <person name="Hemphill L."/>
            <person name="Highlander S.K."/>
            <person name="Hirani K."/>
            <person name="Hogues M."/>
            <person name="Jackson L."/>
            <person name="Jakkamsetti A."/>
            <person name="Javaid M."/>
            <person name="Jiang H."/>
            <person name="Korchina V."/>
            <person name="Kovar C."/>
            <person name="Lara F."/>
            <person name="Lee S."/>
            <person name="Mata R."/>
            <person name="Mathew T."/>
            <person name="Moen C."/>
            <person name="Morales K."/>
            <person name="Munidasa M."/>
            <person name="Nazareth L."/>
            <person name="Ngo R."/>
            <person name="Nguyen L."/>
            <person name="Okwuonu G."/>
            <person name="Ongeri F."/>
            <person name="Patil S."/>
            <person name="Petrosino J."/>
            <person name="Pham C."/>
            <person name="Pham P."/>
            <person name="Pu L.-L."/>
            <person name="Puazo M."/>
            <person name="Raj R."/>
            <person name="Reid J."/>
            <person name="Rouhana J."/>
            <person name="Saada N."/>
            <person name="Shang Y."/>
            <person name="Simmons D."/>
            <person name="Thornton R."/>
            <person name="Warren J."/>
            <person name="Weissenberger G."/>
            <person name="Zhang J."/>
            <person name="Zhang L."/>
            <person name="Zhou C."/>
            <person name="Zhu D."/>
            <person name="Muzny D."/>
            <person name="Worley K."/>
            <person name="Gibbs R."/>
        </authorList>
    </citation>
    <scope>NUCLEOTIDE SEQUENCE [LARGE SCALE GENOMIC DNA]</scope>
    <source>
        <strain evidence="2 4">DSM 16041</strain>
    </source>
</reference>
<evidence type="ECO:0000256" key="1">
    <source>
        <dbReference type="SAM" id="Phobius"/>
    </source>
</evidence>
<name>C8P9Z9_9LACO</name>
<organism evidence="2 4">
    <name type="scientific">Limosilactobacillus antri DSM 16041</name>
    <dbReference type="NCBI Taxonomy" id="525309"/>
    <lineage>
        <taxon>Bacteria</taxon>
        <taxon>Bacillati</taxon>
        <taxon>Bacillota</taxon>
        <taxon>Bacilli</taxon>
        <taxon>Lactobacillales</taxon>
        <taxon>Lactobacillaceae</taxon>
        <taxon>Limosilactobacillus</taxon>
    </lineage>
</organism>
<feature type="transmembrane region" description="Helical" evidence="1">
    <location>
        <begin position="151"/>
        <end position="171"/>
    </location>
</feature>
<dbReference type="EMBL" id="ACLL01000067">
    <property type="protein sequence ID" value="EEW52721.1"/>
    <property type="molecule type" value="Genomic_DNA"/>
</dbReference>
<dbReference type="STRING" id="525309.HMPREF0494_2143"/>
<evidence type="ECO:0000313" key="3">
    <source>
        <dbReference type="EMBL" id="KRK59552.1"/>
    </source>
</evidence>
<dbReference type="PATRIC" id="fig|525309.8.peg.586"/>
<evidence type="ECO:0008006" key="6">
    <source>
        <dbReference type="Google" id="ProtNLM"/>
    </source>
</evidence>
<feature type="transmembrane region" description="Helical" evidence="1">
    <location>
        <begin position="230"/>
        <end position="249"/>
    </location>
</feature>
<dbReference type="Proteomes" id="UP000051883">
    <property type="component" value="Unassembled WGS sequence"/>
</dbReference>
<comment type="caution">
    <text evidence="2">The sequence shown here is derived from an EMBL/GenBank/DDBJ whole genome shotgun (WGS) entry which is preliminary data.</text>
</comment>
<evidence type="ECO:0000313" key="2">
    <source>
        <dbReference type="EMBL" id="EEW52721.1"/>
    </source>
</evidence>